<gene>
    <name evidence="1" type="ORF">NDEV_0088</name>
</gene>
<evidence type="ECO:0000313" key="2">
    <source>
        <dbReference type="Proteomes" id="UP000196239"/>
    </source>
</evidence>
<protein>
    <submittedName>
        <fullName evidence="1">Uncharacterized protein</fullName>
    </submittedName>
</protein>
<reference evidence="2" key="1">
    <citation type="submission" date="2015-10" db="EMBL/GenBank/DDBJ databases">
        <authorList>
            <person name="Lehtovirta-Morley L.E."/>
            <person name="Vieille C."/>
        </authorList>
    </citation>
    <scope>NUCLEOTIDE SEQUENCE [LARGE SCALE GENOMIC DNA]</scope>
</reference>
<proteinExistence type="predicted"/>
<dbReference type="KEGG" id="ndv:NDEV_0088"/>
<sequence length="206" mass="20763">MTTKFIALTIALAAIVTVGGAFALTQTGRTTGLQTDDMKTLGHIALVVYGPDGNIKAYRQTDNQVTTTGDNATVNKLFGVARTTNTGGSSSGTFTAVAVGTGGNAALATDTALQTQVGHKVIATTSISTATHGNVVLTANFAAGRITNSSTQTITEAGIFDNTSGGGLSLNGTGASGANMFARQQFTGIGIGPSDTLQITWTVNIT</sequence>
<accession>A0A128A0H5</accession>
<evidence type="ECO:0000313" key="1">
    <source>
        <dbReference type="EMBL" id="CUR50853.1"/>
    </source>
</evidence>
<dbReference type="AlphaFoldDB" id="A0A128A0H5"/>
<dbReference type="Proteomes" id="UP000196239">
    <property type="component" value="Chromosome 1"/>
</dbReference>
<organism evidence="1 2">
    <name type="scientific">Nitrosotalea devaniterrae</name>
    <dbReference type="NCBI Taxonomy" id="1078905"/>
    <lineage>
        <taxon>Archaea</taxon>
        <taxon>Nitrososphaerota</taxon>
        <taxon>Nitrososphaeria</taxon>
        <taxon>Nitrosotaleales</taxon>
        <taxon>Nitrosotaleaceae</taxon>
        <taxon>Nitrosotalea</taxon>
    </lineage>
</organism>
<keyword evidence="2" id="KW-1185">Reference proteome</keyword>
<dbReference type="EMBL" id="LN890280">
    <property type="protein sequence ID" value="CUR50853.1"/>
    <property type="molecule type" value="Genomic_DNA"/>
</dbReference>
<name>A0A128A0H5_9ARCH</name>